<keyword evidence="2" id="KW-1185">Reference proteome</keyword>
<proteinExistence type="predicted"/>
<reference evidence="1 2" key="1">
    <citation type="journal article" date="2022" name="Plant J.">
        <title>Chromosome-level genome of Camellia lanceoleosa provides a valuable resource for understanding genome evolution and self-incompatibility.</title>
        <authorList>
            <person name="Gong W."/>
            <person name="Xiao S."/>
            <person name="Wang L."/>
            <person name="Liao Z."/>
            <person name="Chang Y."/>
            <person name="Mo W."/>
            <person name="Hu G."/>
            <person name="Li W."/>
            <person name="Zhao G."/>
            <person name="Zhu H."/>
            <person name="Hu X."/>
            <person name="Ji K."/>
            <person name="Xiang X."/>
            <person name="Song Q."/>
            <person name="Yuan D."/>
            <person name="Jin S."/>
            <person name="Zhang L."/>
        </authorList>
    </citation>
    <scope>NUCLEOTIDE SEQUENCE [LARGE SCALE GENOMIC DNA]</scope>
    <source>
        <strain evidence="1">SQ_2022a</strain>
    </source>
</reference>
<organism evidence="1 2">
    <name type="scientific">Camellia lanceoleosa</name>
    <dbReference type="NCBI Taxonomy" id="1840588"/>
    <lineage>
        <taxon>Eukaryota</taxon>
        <taxon>Viridiplantae</taxon>
        <taxon>Streptophyta</taxon>
        <taxon>Embryophyta</taxon>
        <taxon>Tracheophyta</taxon>
        <taxon>Spermatophyta</taxon>
        <taxon>Magnoliopsida</taxon>
        <taxon>eudicotyledons</taxon>
        <taxon>Gunneridae</taxon>
        <taxon>Pentapetalae</taxon>
        <taxon>asterids</taxon>
        <taxon>Ericales</taxon>
        <taxon>Theaceae</taxon>
        <taxon>Camellia</taxon>
    </lineage>
</organism>
<name>A0ACC0H1I3_9ERIC</name>
<protein>
    <submittedName>
        <fullName evidence="1">Uncharacterized protein</fullName>
    </submittedName>
</protein>
<gene>
    <name evidence="1" type="ORF">LOK49_LG07G01927</name>
</gene>
<dbReference type="Proteomes" id="UP001060215">
    <property type="component" value="Chromosome 7"/>
</dbReference>
<accession>A0ACC0H1I3</accession>
<comment type="caution">
    <text evidence="1">The sequence shown here is derived from an EMBL/GenBank/DDBJ whole genome shotgun (WGS) entry which is preliminary data.</text>
</comment>
<evidence type="ECO:0000313" key="2">
    <source>
        <dbReference type="Proteomes" id="UP001060215"/>
    </source>
</evidence>
<sequence>MIDLDGRLVLMLGLRKNGEMLSGMGRELVSYDFESQEITNLGVRGSKDAFWVDNYTESLVLLKEGTQVMDGRSTNSSDAVNSEGEPALPEEDDGPEESLVEQSAYFMQTVMLDTFEACL</sequence>
<dbReference type="EMBL" id="CM045764">
    <property type="protein sequence ID" value="KAI8007352.1"/>
    <property type="molecule type" value="Genomic_DNA"/>
</dbReference>
<evidence type="ECO:0000313" key="1">
    <source>
        <dbReference type="EMBL" id="KAI8007352.1"/>
    </source>
</evidence>